<comment type="similarity">
    <text evidence="2 8">Belongs to the Mediator complex subunit 31 family.</text>
</comment>
<dbReference type="Proteomes" id="UP000193944">
    <property type="component" value="Unassembled WGS sequence"/>
</dbReference>
<dbReference type="InterPro" id="IPR008831">
    <property type="entry name" value="Mediator_Med31"/>
</dbReference>
<reference evidence="9 10" key="2">
    <citation type="submission" date="2016-08" db="EMBL/GenBank/DDBJ databases">
        <title>Pervasive Adenine N6-methylation of Active Genes in Fungi.</title>
        <authorList>
            <consortium name="DOE Joint Genome Institute"/>
            <person name="Mondo S.J."/>
            <person name="Dannebaum R.O."/>
            <person name="Kuo R.C."/>
            <person name="Labutti K."/>
            <person name="Haridas S."/>
            <person name="Kuo A."/>
            <person name="Salamov A."/>
            <person name="Ahrendt S.R."/>
            <person name="Lipzen A."/>
            <person name="Sullivan W."/>
            <person name="Andreopoulos W.B."/>
            <person name="Clum A."/>
            <person name="Lindquist E."/>
            <person name="Daum C."/>
            <person name="Ramamoorthy G.K."/>
            <person name="Gryganskyi A."/>
            <person name="Culley D."/>
            <person name="Magnuson J.K."/>
            <person name="James T.Y."/>
            <person name="O'Malley M.A."/>
            <person name="Stajich J.E."/>
            <person name="Spatafora J.W."/>
            <person name="Visel A."/>
            <person name="Grigoriev I.V."/>
        </authorList>
    </citation>
    <scope>NUCLEOTIDE SEQUENCE [LARGE SCALE GENOMIC DNA]</scope>
    <source>
        <strain evidence="9 10">S4</strain>
    </source>
</reference>
<dbReference type="EMBL" id="MCFG01000385">
    <property type="protein sequence ID" value="ORX73488.1"/>
    <property type="molecule type" value="Genomic_DNA"/>
</dbReference>
<evidence type="ECO:0000313" key="9">
    <source>
        <dbReference type="EMBL" id="ORX73488.1"/>
    </source>
</evidence>
<dbReference type="GO" id="GO:0051123">
    <property type="term" value="P:RNA polymerase II preinitiation complex assembly"/>
    <property type="evidence" value="ECO:0007669"/>
    <property type="project" value="EnsemblFungi"/>
</dbReference>
<dbReference type="Pfam" id="PF05669">
    <property type="entry name" value="Med31"/>
    <property type="match status" value="1"/>
</dbReference>
<evidence type="ECO:0000313" key="10">
    <source>
        <dbReference type="Proteomes" id="UP000193944"/>
    </source>
</evidence>
<dbReference type="GO" id="GO:0070847">
    <property type="term" value="C:core mediator complex"/>
    <property type="evidence" value="ECO:0007669"/>
    <property type="project" value="EnsemblFungi"/>
</dbReference>
<dbReference type="GO" id="GO:0003713">
    <property type="term" value="F:transcription coactivator activity"/>
    <property type="evidence" value="ECO:0007669"/>
    <property type="project" value="EnsemblFungi"/>
</dbReference>
<keyword evidence="10" id="KW-1185">Reference proteome</keyword>
<dbReference type="GO" id="GO:0032968">
    <property type="term" value="P:positive regulation of transcription elongation by RNA polymerase II"/>
    <property type="evidence" value="ECO:0007669"/>
    <property type="project" value="EnsemblFungi"/>
</dbReference>
<keyword evidence="4 8" id="KW-0805">Transcription regulation</keyword>
<dbReference type="PANTHER" id="PTHR13186">
    <property type="entry name" value="MEDIATOR OF RNA POLYMERASE II TRANSCRIPTION SUBUNIT 31"/>
    <property type="match status" value="1"/>
</dbReference>
<comment type="subunit">
    <text evidence="8">Component of the Mediator complex.</text>
</comment>
<evidence type="ECO:0000256" key="7">
    <source>
        <dbReference type="ARBA" id="ARBA00023242"/>
    </source>
</evidence>
<keyword evidence="5 8" id="KW-0010">Activator</keyword>
<evidence type="ECO:0000256" key="3">
    <source>
        <dbReference type="ARBA" id="ARBA00019660"/>
    </source>
</evidence>
<dbReference type="InterPro" id="IPR038089">
    <property type="entry name" value="Med31_sf"/>
</dbReference>
<dbReference type="GO" id="GO:0006311">
    <property type="term" value="P:meiotic gene conversion"/>
    <property type="evidence" value="ECO:0007669"/>
    <property type="project" value="EnsemblFungi"/>
</dbReference>
<comment type="caution">
    <text evidence="9">The sequence shown here is derived from an EMBL/GenBank/DDBJ whole genome shotgun (WGS) entry which is preliminary data.</text>
</comment>
<evidence type="ECO:0000256" key="6">
    <source>
        <dbReference type="ARBA" id="ARBA00023163"/>
    </source>
</evidence>
<protein>
    <recommendedName>
        <fullName evidence="3 8">Mediator of RNA polymerase II transcription subunit 31</fullName>
    </recommendedName>
</protein>
<comment type="function">
    <text evidence="8">Component of the Mediator complex, a coactivator involved in the regulated transcription of nearly all RNA polymerase II-dependent genes. Mediator functions as a bridge to convey information from gene-specific regulatory proteins to the basal RNA polymerase II transcription machinery. Mediator is recruited to promoters by direct interactions with regulatory proteins and serves as a scaffold for the assembly of a functional preinitiation complex with RNA polymerase II and the general transcription factors.</text>
</comment>
<dbReference type="AlphaFoldDB" id="A0A1Y1WJI0"/>
<reference evidence="9 10" key="1">
    <citation type="submission" date="2016-08" db="EMBL/GenBank/DDBJ databases">
        <title>A Parts List for Fungal Cellulosomes Revealed by Comparative Genomics.</title>
        <authorList>
            <consortium name="DOE Joint Genome Institute"/>
            <person name="Haitjema C.H."/>
            <person name="Gilmore S.P."/>
            <person name="Henske J.K."/>
            <person name="Solomon K.V."/>
            <person name="De Groot R."/>
            <person name="Kuo A."/>
            <person name="Mondo S.J."/>
            <person name="Salamov A.A."/>
            <person name="Labutti K."/>
            <person name="Zhao Z."/>
            <person name="Chiniquy J."/>
            <person name="Barry K."/>
            <person name="Brewer H.M."/>
            <person name="Purvine S.O."/>
            <person name="Wright A.T."/>
            <person name="Boxma B."/>
            <person name="Van Alen T."/>
            <person name="Hackstein J.H."/>
            <person name="Baker S.E."/>
            <person name="Grigoriev I.V."/>
            <person name="O'Malley M.A."/>
        </authorList>
    </citation>
    <scope>NUCLEOTIDE SEQUENCE [LARGE SCALE GENOMIC DNA]</scope>
    <source>
        <strain evidence="9 10">S4</strain>
    </source>
</reference>
<organism evidence="9 10">
    <name type="scientific">Anaeromyces robustus</name>
    <dbReference type="NCBI Taxonomy" id="1754192"/>
    <lineage>
        <taxon>Eukaryota</taxon>
        <taxon>Fungi</taxon>
        <taxon>Fungi incertae sedis</taxon>
        <taxon>Chytridiomycota</taxon>
        <taxon>Chytridiomycota incertae sedis</taxon>
        <taxon>Neocallimastigomycetes</taxon>
        <taxon>Neocallimastigales</taxon>
        <taxon>Neocallimastigaceae</taxon>
        <taxon>Anaeromyces</taxon>
    </lineage>
</organism>
<evidence type="ECO:0000256" key="1">
    <source>
        <dbReference type="ARBA" id="ARBA00004123"/>
    </source>
</evidence>
<sequence>MSKDRNKERFQLELEFVQMLSNPQYLHWLAQEGYFNKPEFVNYLNYLQYWKKEEYSKFIMFPYCLAILDLLQHKEFRDSLANNDFALYVHKKQFNHWKYYRYSKNRNLKTNF</sequence>
<gene>
    <name evidence="9" type="ORF">BCR32DRAFT_225411</name>
</gene>
<proteinExistence type="inferred from homology"/>
<evidence type="ECO:0000256" key="2">
    <source>
        <dbReference type="ARBA" id="ARBA00006378"/>
    </source>
</evidence>
<name>A0A1Y1WJI0_9FUNG</name>
<evidence type="ECO:0000256" key="5">
    <source>
        <dbReference type="ARBA" id="ARBA00023159"/>
    </source>
</evidence>
<evidence type="ECO:0000256" key="4">
    <source>
        <dbReference type="ARBA" id="ARBA00023015"/>
    </source>
</evidence>
<keyword evidence="7 8" id="KW-0539">Nucleus</keyword>
<dbReference type="GO" id="GO:0006281">
    <property type="term" value="P:DNA repair"/>
    <property type="evidence" value="ECO:0007669"/>
    <property type="project" value="EnsemblFungi"/>
</dbReference>
<dbReference type="OrthoDB" id="10257739at2759"/>
<dbReference type="Gene3D" id="1.10.10.1340">
    <property type="entry name" value="Mediator of RNA polymerase II, submodule Med31 (Soh1)"/>
    <property type="match status" value="1"/>
</dbReference>
<evidence type="ECO:0000256" key="8">
    <source>
        <dbReference type="RuleBase" id="RU364129"/>
    </source>
</evidence>
<accession>A0A1Y1WJI0</accession>
<comment type="subcellular location">
    <subcellularLocation>
        <location evidence="1 8">Nucleus</location>
    </subcellularLocation>
</comment>
<keyword evidence="6 8" id="KW-0804">Transcription</keyword>
<dbReference type="STRING" id="1754192.A0A1Y1WJI0"/>
<dbReference type="GO" id="GO:0016592">
    <property type="term" value="C:mediator complex"/>
    <property type="evidence" value="ECO:0007669"/>
    <property type="project" value="EnsemblFungi"/>
</dbReference>
<dbReference type="GO" id="GO:0060261">
    <property type="term" value="P:positive regulation of transcription initiation by RNA polymerase II"/>
    <property type="evidence" value="ECO:0007669"/>
    <property type="project" value="EnsemblFungi"/>
</dbReference>